<feature type="domain" description="Carboxyltransferase" evidence="4">
    <location>
        <begin position="1"/>
        <end position="189"/>
    </location>
</feature>
<keyword evidence="2 5" id="KW-0378">Hydrolase</keyword>
<dbReference type="GO" id="GO:0016787">
    <property type="term" value="F:hydrolase activity"/>
    <property type="evidence" value="ECO:0007669"/>
    <property type="project" value="UniProtKB-KW"/>
</dbReference>
<keyword evidence="1" id="KW-0547">Nucleotide-binding</keyword>
<dbReference type="Gene3D" id="2.40.100.10">
    <property type="entry name" value="Cyclophilin-like"/>
    <property type="match status" value="1"/>
</dbReference>
<accession>A0A516G761</accession>
<evidence type="ECO:0000256" key="3">
    <source>
        <dbReference type="ARBA" id="ARBA00022840"/>
    </source>
</evidence>
<dbReference type="GO" id="GO:0005524">
    <property type="term" value="F:ATP binding"/>
    <property type="evidence" value="ECO:0007669"/>
    <property type="project" value="UniProtKB-KW"/>
</dbReference>
<evidence type="ECO:0000259" key="4">
    <source>
        <dbReference type="SMART" id="SM00796"/>
    </source>
</evidence>
<dbReference type="PANTHER" id="PTHR34698">
    <property type="entry name" value="5-OXOPROLINASE SUBUNIT B"/>
    <property type="match status" value="1"/>
</dbReference>
<dbReference type="RefSeq" id="WP_143782017.1">
    <property type="nucleotide sequence ID" value="NZ_CP041616.1"/>
</dbReference>
<evidence type="ECO:0000313" key="6">
    <source>
        <dbReference type="Proteomes" id="UP000315395"/>
    </source>
</evidence>
<evidence type="ECO:0000313" key="5">
    <source>
        <dbReference type="EMBL" id="QDO87359.1"/>
    </source>
</evidence>
<keyword evidence="6" id="KW-1185">Reference proteome</keyword>
<gene>
    <name evidence="5" type="ORF">FNH13_02615</name>
</gene>
<sequence length="202" mass="21720">MRVLPSGSRGLLLEFDSLPDVLANYAALQAADLPILDLVPAGRTILVIGDRETDLRALAGELRSIEPAEHIGHDSTPVEVPVRYDGEDLSEAADLLGCSPEELVRRHLEEDWTVAFCGFAPGFGYLAGTKFTWDTPRRSSPRTKVPPGSLALAGEFTGVYPRESPGGWQLIGHALVDVFDLDRDPAALLAPGASVRFVESTS</sequence>
<protein>
    <submittedName>
        <fullName evidence="5">Allophanate hydrolase subunit 1</fullName>
    </submittedName>
</protein>
<dbReference type="InterPro" id="IPR010016">
    <property type="entry name" value="PxpB"/>
</dbReference>
<dbReference type="InterPro" id="IPR003833">
    <property type="entry name" value="CT_C_D"/>
</dbReference>
<dbReference type="SMART" id="SM00796">
    <property type="entry name" value="AHS1"/>
    <property type="match status" value="1"/>
</dbReference>
<keyword evidence="3" id="KW-0067">ATP-binding</keyword>
<dbReference type="OrthoDB" id="9768696at2"/>
<dbReference type="Pfam" id="PF02682">
    <property type="entry name" value="CT_C_D"/>
    <property type="match status" value="1"/>
</dbReference>
<dbReference type="Gene3D" id="3.30.1360.40">
    <property type="match status" value="1"/>
</dbReference>
<dbReference type="Proteomes" id="UP000315395">
    <property type="component" value="Chromosome"/>
</dbReference>
<dbReference type="AlphaFoldDB" id="A0A516G761"/>
<evidence type="ECO:0000256" key="1">
    <source>
        <dbReference type="ARBA" id="ARBA00022741"/>
    </source>
</evidence>
<dbReference type="InterPro" id="IPR029000">
    <property type="entry name" value="Cyclophilin-like_dom_sf"/>
</dbReference>
<dbReference type="SUPFAM" id="SSF160467">
    <property type="entry name" value="PH0987 N-terminal domain-like"/>
    <property type="match status" value="1"/>
</dbReference>
<name>A0A516G761_9MICO</name>
<dbReference type="KEGG" id="orz:FNH13_02615"/>
<proteinExistence type="predicted"/>
<reference evidence="5 6" key="1">
    <citation type="submission" date="2019-07" db="EMBL/GenBank/DDBJ databases">
        <title>complete genome sequencing of Ornithinimicrobium sp. H23M54.</title>
        <authorList>
            <person name="Bae J.-W."/>
            <person name="Lee S.-Y."/>
        </authorList>
    </citation>
    <scope>NUCLEOTIDE SEQUENCE [LARGE SCALE GENOMIC DNA]</scope>
    <source>
        <strain evidence="5 6">H23M54</strain>
    </source>
</reference>
<dbReference type="SUPFAM" id="SSF50891">
    <property type="entry name" value="Cyclophilin-like"/>
    <property type="match status" value="1"/>
</dbReference>
<dbReference type="PANTHER" id="PTHR34698:SF2">
    <property type="entry name" value="5-OXOPROLINASE SUBUNIT B"/>
    <property type="match status" value="1"/>
</dbReference>
<evidence type="ECO:0000256" key="2">
    <source>
        <dbReference type="ARBA" id="ARBA00022801"/>
    </source>
</evidence>
<organism evidence="5 6">
    <name type="scientific">Ornithinimicrobium ciconiae</name>
    <dbReference type="NCBI Taxonomy" id="2594265"/>
    <lineage>
        <taxon>Bacteria</taxon>
        <taxon>Bacillati</taxon>
        <taxon>Actinomycetota</taxon>
        <taxon>Actinomycetes</taxon>
        <taxon>Micrococcales</taxon>
        <taxon>Ornithinimicrobiaceae</taxon>
        <taxon>Ornithinimicrobium</taxon>
    </lineage>
</organism>
<dbReference type="EMBL" id="CP041616">
    <property type="protein sequence ID" value="QDO87359.1"/>
    <property type="molecule type" value="Genomic_DNA"/>
</dbReference>